<accession>A0A520KZ73</accession>
<sequence length="330" mass="38649">MYESIEVVEFFIEIIERMMGREITFNSSLEEMVLSAGRNDLTYVDNRRDIKKMGYDFWEHLRMQFKDDALFKRWLRDNRIDKKFLYSKSEQFPDFLFKVREHEDKLICGSLLELKDSKSGSIASFNSTIPTKQKSLEEINVINGGDLVSRIAKILDGELALAKDYYTFQRRSFYFVRTHKDNPNKIKISIVDGSFFETIPKEHLINQMFLNVLRAQLAKRKIELPPERLKEVEETISCITDQNIIASSQIIEKASVRPRLRIMAEVHPEGNPHISFYPQILEGGFNLIRQASPSVKELKEKVLQKLPEIKIFSIRHKRNGEHVVFQFKPA</sequence>
<evidence type="ECO:0000313" key="2">
    <source>
        <dbReference type="Proteomes" id="UP000320766"/>
    </source>
</evidence>
<reference evidence="1 2" key="1">
    <citation type="journal article" date="2019" name="Nat. Microbiol.">
        <title>Wide diversity of methane and short-chain alkane metabolisms in uncultured archaea.</title>
        <authorList>
            <person name="Borrel G."/>
            <person name="Adam P.S."/>
            <person name="McKay L.J."/>
            <person name="Chen L.X."/>
            <person name="Sierra-Garcia I.N."/>
            <person name="Sieber C.M."/>
            <person name="Letourneur Q."/>
            <person name="Ghozlane A."/>
            <person name="Andersen G.L."/>
            <person name="Li W.J."/>
            <person name="Hallam S.J."/>
            <person name="Muyzer G."/>
            <person name="de Oliveira V.M."/>
            <person name="Inskeep W.P."/>
            <person name="Banfield J.F."/>
            <person name="Gribaldo S."/>
        </authorList>
    </citation>
    <scope>NUCLEOTIDE SEQUENCE [LARGE SCALE GENOMIC DNA]</scope>
    <source>
        <strain evidence="1">NM1b</strain>
    </source>
</reference>
<dbReference type="AlphaFoldDB" id="A0A520KZ73"/>
<organism evidence="1 2">
    <name type="scientific">Candidatus Methanolliviera hydrocarbonicum</name>
    <dbReference type="NCBI Taxonomy" id="2491085"/>
    <lineage>
        <taxon>Archaea</taxon>
        <taxon>Methanobacteriati</taxon>
        <taxon>Methanobacteriota</taxon>
        <taxon>Candidatus Methanoliparia</taxon>
        <taxon>Candidatus Methanoliparales</taxon>
        <taxon>Candidatus Methanollivieraceae</taxon>
        <taxon>Candidatus Methanolliviera</taxon>
    </lineage>
</organism>
<comment type="caution">
    <text evidence="1">The sequence shown here is derived from an EMBL/GenBank/DDBJ whole genome shotgun (WGS) entry which is preliminary data.</text>
</comment>
<name>A0A520KZ73_9EURY</name>
<dbReference type="EMBL" id="RXIL01000002">
    <property type="protein sequence ID" value="RZN73813.1"/>
    <property type="molecule type" value="Genomic_DNA"/>
</dbReference>
<gene>
    <name evidence="1" type="ORF">EF807_00185</name>
</gene>
<evidence type="ECO:0000313" key="1">
    <source>
        <dbReference type="EMBL" id="RZN73813.1"/>
    </source>
</evidence>
<proteinExistence type="predicted"/>
<dbReference type="Proteomes" id="UP000320766">
    <property type="component" value="Unassembled WGS sequence"/>
</dbReference>
<protein>
    <submittedName>
        <fullName evidence="1">Uncharacterized protein</fullName>
    </submittedName>
</protein>